<dbReference type="Proteomes" id="UP000094526">
    <property type="component" value="Unassembled WGS sequence"/>
</dbReference>
<dbReference type="EMBL" id="LGRB01000020">
    <property type="protein sequence ID" value="OCT45102.1"/>
    <property type="molecule type" value="Genomic_DNA"/>
</dbReference>
<keyword evidence="4" id="KW-1185">Reference proteome</keyword>
<dbReference type="PANTHER" id="PTHR40020">
    <property type="entry name" value="CYTOCHROME C OXIDASE ASSEMBLY FACTOR 2"/>
    <property type="match status" value="1"/>
</dbReference>
<evidence type="ECO:0008006" key="5">
    <source>
        <dbReference type="Google" id="ProtNLM"/>
    </source>
</evidence>
<dbReference type="GO" id="GO:0005759">
    <property type="term" value="C:mitochondrial matrix"/>
    <property type="evidence" value="ECO:0007669"/>
    <property type="project" value="TreeGrafter"/>
</dbReference>
<dbReference type="OrthoDB" id="5410040at2759"/>
<organism evidence="3 4">
    <name type="scientific">Cladophialophora carrionii</name>
    <dbReference type="NCBI Taxonomy" id="86049"/>
    <lineage>
        <taxon>Eukaryota</taxon>
        <taxon>Fungi</taxon>
        <taxon>Dikarya</taxon>
        <taxon>Ascomycota</taxon>
        <taxon>Pezizomycotina</taxon>
        <taxon>Eurotiomycetes</taxon>
        <taxon>Chaetothyriomycetidae</taxon>
        <taxon>Chaetothyriales</taxon>
        <taxon>Herpotrichiellaceae</taxon>
        <taxon>Cladophialophora</taxon>
    </lineage>
</organism>
<feature type="region of interest" description="Disordered" evidence="2">
    <location>
        <begin position="179"/>
        <end position="198"/>
    </location>
</feature>
<dbReference type="VEuPathDB" id="FungiDB:G647_07770"/>
<dbReference type="VEuPathDB" id="FungiDB:CLCR_11216"/>
<keyword evidence="1" id="KW-0175">Coiled coil</keyword>
<comment type="caution">
    <text evidence="3">The sequence shown here is derived from an EMBL/GenBank/DDBJ whole genome shotgun (WGS) entry which is preliminary data.</text>
</comment>
<accession>A0A1C1C9I0</accession>
<sequence>MPPHLHPRSTATSTLFAGTLLASFIVVGIPHVFPCPRPRTGYAADAGRIEFDEDGKPIRRKATSTVTCASGAADGDLEARKATRQQRPRAPQRALSQTKDLDEEAALFRELAAEAEMLEKQAKSARECPVPKPRGWVGRILGFEDQRAAGKDSVWNKARQSPYAEPLTVDATTNIAQKSCKKPRSTVREKAGQGWMAPDEPVAGLQRALSDAVNLRKSRGDYTRGEQNEG</sequence>
<protein>
    <recommendedName>
        <fullName evidence="5">Alpha-1,3-mannosyltransferase</fullName>
    </recommendedName>
</protein>
<evidence type="ECO:0000256" key="1">
    <source>
        <dbReference type="SAM" id="Coils"/>
    </source>
</evidence>
<feature type="coiled-coil region" evidence="1">
    <location>
        <begin position="101"/>
        <end position="128"/>
    </location>
</feature>
<dbReference type="eggNOG" id="ENOG502SVG3">
    <property type="taxonomic scope" value="Eukaryota"/>
</dbReference>
<dbReference type="AlphaFoldDB" id="A0A1C1C9I0"/>
<gene>
    <name evidence="3" type="ORF">CLCR_11216</name>
</gene>
<reference evidence="4" key="1">
    <citation type="submission" date="2015-07" db="EMBL/GenBank/DDBJ databases">
        <authorList>
            <person name="Teixeira M.M."/>
            <person name="Souza R.C."/>
            <person name="Almeida L.G."/>
            <person name="Vicente V.A."/>
            <person name="de Hoog S."/>
            <person name="Bocca A.L."/>
            <person name="de Almeida S.R."/>
            <person name="Vasconcelos A.T."/>
            <person name="Felipe M.S."/>
        </authorList>
    </citation>
    <scope>NUCLEOTIDE SEQUENCE [LARGE SCALE GENOMIC DNA]</scope>
    <source>
        <strain evidence="4">KSF</strain>
    </source>
</reference>
<dbReference type="PANTHER" id="PTHR40020:SF1">
    <property type="entry name" value="CYTOCHROME C OXIDASE ASSEMBLY FACTOR 2"/>
    <property type="match status" value="1"/>
</dbReference>
<evidence type="ECO:0000313" key="4">
    <source>
        <dbReference type="Proteomes" id="UP000094526"/>
    </source>
</evidence>
<name>A0A1C1C9I0_9EURO</name>
<evidence type="ECO:0000256" key="2">
    <source>
        <dbReference type="SAM" id="MobiDB-lite"/>
    </source>
</evidence>
<dbReference type="GO" id="GO:0033617">
    <property type="term" value="P:mitochondrial respiratory chain complex IV assembly"/>
    <property type="evidence" value="ECO:0007669"/>
    <property type="project" value="TreeGrafter"/>
</dbReference>
<evidence type="ECO:0000313" key="3">
    <source>
        <dbReference type="EMBL" id="OCT45102.1"/>
    </source>
</evidence>
<proteinExistence type="predicted"/>